<reference evidence="1" key="1">
    <citation type="journal article" date="2018" name="Front. Microbiol.">
        <title>Beyond the Limits: tRNA Array Units in Mycobacterium Genomes.</title>
        <authorList>
            <person name="Morgado S.M."/>
            <person name="Vicente A.C."/>
        </authorList>
    </citation>
    <scope>NUCLEOTIDE SEQUENCE</scope>
    <source>
        <strain evidence="1">CBMA 213</strain>
        <plasmid evidence="1">pCBMA213_1</plasmid>
    </source>
</reference>
<dbReference type="RefSeq" id="WP_155921909.1">
    <property type="nucleotide sequence ID" value="NZ_MF600313.1"/>
</dbReference>
<name>A0A343VRD2_9MYCO</name>
<accession>A0A343VRD2</accession>
<gene>
    <name evidence="1" type="ORF">B5P44_p00161</name>
</gene>
<protein>
    <submittedName>
        <fullName evidence="1">Uncharacterized protein</fullName>
    </submittedName>
</protein>
<geneLocation type="plasmid" evidence="1">
    <name>pCBMA213_1</name>
</geneLocation>
<keyword evidence="1" id="KW-0614">Plasmid</keyword>
<proteinExistence type="predicted"/>
<evidence type="ECO:0000313" key="1">
    <source>
        <dbReference type="EMBL" id="AVN58456.1"/>
    </source>
</evidence>
<sequence>MAEASGSDHIGTLTFDIAPEALRRIISEGRLGEFANKAAAHAAAQVNAQVVDLVSKAAIDNSTIADGLSVSFSAVFEGGDFGTVGPRGPHGPRPHVGVVFGESALSQVVAINSAERFQ</sequence>
<dbReference type="EMBL" id="MF600313">
    <property type="protein sequence ID" value="AVN58456.1"/>
    <property type="molecule type" value="Genomic_DNA"/>
</dbReference>
<dbReference type="AlphaFoldDB" id="A0A343VRD2"/>
<organism evidence="1">
    <name type="scientific">Mycolicibacterium sp. CBMA 213</name>
    <dbReference type="NCBI Taxonomy" id="1968788"/>
    <lineage>
        <taxon>Bacteria</taxon>
        <taxon>Bacillati</taxon>
        <taxon>Actinomycetota</taxon>
        <taxon>Actinomycetes</taxon>
        <taxon>Mycobacteriales</taxon>
        <taxon>Mycobacteriaceae</taxon>
        <taxon>Mycolicibacterium</taxon>
    </lineage>
</organism>